<feature type="region of interest" description="Disordered" evidence="1">
    <location>
        <begin position="602"/>
        <end position="636"/>
    </location>
</feature>
<feature type="compositionally biased region" description="Basic and acidic residues" evidence="1">
    <location>
        <begin position="3402"/>
        <end position="3412"/>
    </location>
</feature>
<feature type="compositionally biased region" description="Low complexity" evidence="1">
    <location>
        <begin position="109"/>
        <end position="118"/>
    </location>
</feature>
<feature type="compositionally biased region" description="Basic and acidic residues" evidence="1">
    <location>
        <begin position="1328"/>
        <end position="1347"/>
    </location>
</feature>
<organism evidence="2 3">
    <name type="scientific">Golovinomyces cichoracearum</name>
    <dbReference type="NCBI Taxonomy" id="62708"/>
    <lineage>
        <taxon>Eukaryota</taxon>
        <taxon>Fungi</taxon>
        <taxon>Dikarya</taxon>
        <taxon>Ascomycota</taxon>
        <taxon>Pezizomycotina</taxon>
        <taxon>Leotiomycetes</taxon>
        <taxon>Erysiphales</taxon>
        <taxon>Erysiphaceae</taxon>
        <taxon>Golovinomyces</taxon>
    </lineage>
</organism>
<feature type="region of interest" description="Disordered" evidence="1">
    <location>
        <begin position="3378"/>
        <end position="3435"/>
    </location>
</feature>
<feature type="compositionally biased region" description="Low complexity" evidence="1">
    <location>
        <begin position="2850"/>
        <end position="2860"/>
    </location>
</feature>
<reference evidence="2 3" key="1">
    <citation type="journal article" date="2018" name="BMC Genomics">
        <title>Comparative genome analyses reveal sequence features reflecting distinct modes of host-adaptation between dicot and monocot powdery mildew.</title>
        <authorList>
            <person name="Wu Y."/>
            <person name="Ma X."/>
            <person name="Pan Z."/>
            <person name="Kale S.D."/>
            <person name="Song Y."/>
            <person name="King H."/>
            <person name="Zhang Q."/>
            <person name="Presley C."/>
            <person name="Deng X."/>
            <person name="Wei C.I."/>
            <person name="Xiao S."/>
        </authorList>
    </citation>
    <scope>NUCLEOTIDE SEQUENCE [LARGE SCALE GENOMIC DNA]</scope>
    <source>
        <strain evidence="2">UMSG1</strain>
    </source>
</reference>
<feature type="compositionally biased region" description="Polar residues" evidence="1">
    <location>
        <begin position="382"/>
        <end position="395"/>
    </location>
</feature>
<name>A0A420ICT5_9PEZI</name>
<feature type="region of interest" description="Disordered" evidence="1">
    <location>
        <begin position="995"/>
        <end position="1017"/>
    </location>
</feature>
<feature type="compositionally biased region" description="Basic and acidic residues" evidence="1">
    <location>
        <begin position="1361"/>
        <end position="1370"/>
    </location>
</feature>
<feature type="compositionally biased region" description="Polar residues" evidence="1">
    <location>
        <begin position="937"/>
        <end position="950"/>
    </location>
</feature>
<feature type="compositionally biased region" description="Basic residues" evidence="1">
    <location>
        <begin position="92"/>
        <end position="102"/>
    </location>
</feature>
<dbReference type="EMBL" id="MCBS01024860">
    <property type="protein sequence ID" value="RKF72340.1"/>
    <property type="molecule type" value="Genomic_DNA"/>
</dbReference>
<feature type="region of interest" description="Disordered" evidence="1">
    <location>
        <begin position="1036"/>
        <end position="1078"/>
    </location>
</feature>
<evidence type="ECO:0000313" key="2">
    <source>
        <dbReference type="EMBL" id="RKF72340.1"/>
    </source>
</evidence>
<feature type="region of interest" description="Disordered" evidence="1">
    <location>
        <begin position="1429"/>
        <end position="1454"/>
    </location>
</feature>
<dbReference type="Proteomes" id="UP000285326">
    <property type="component" value="Unassembled WGS sequence"/>
</dbReference>
<feature type="compositionally biased region" description="Basic and acidic residues" evidence="1">
    <location>
        <begin position="35"/>
        <end position="44"/>
    </location>
</feature>
<feature type="region of interest" description="Disordered" evidence="1">
    <location>
        <begin position="222"/>
        <end position="264"/>
    </location>
</feature>
<feature type="compositionally biased region" description="Basic and acidic residues" evidence="1">
    <location>
        <begin position="1433"/>
        <end position="1445"/>
    </location>
</feature>
<feature type="non-terminal residue" evidence="2">
    <location>
        <position position="3435"/>
    </location>
</feature>
<feature type="region of interest" description="Disordered" evidence="1">
    <location>
        <begin position="1218"/>
        <end position="1261"/>
    </location>
</feature>
<feature type="region of interest" description="Disordered" evidence="1">
    <location>
        <begin position="453"/>
        <end position="567"/>
    </location>
</feature>
<gene>
    <name evidence="2" type="ORF">GcM1_248084</name>
</gene>
<feature type="compositionally biased region" description="Polar residues" evidence="1">
    <location>
        <begin position="1036"/>
        <end position="1054"/>
    </location>
</feature>
<feature type="region of interest" description="Disordered" evidence="1">
    <location>
        <begin position="372"/>
        <end position="399"/>
    </location>
</feature>
<feature type="compositionally biased region" description="Polar residues" evidence="1">
    <location>
        <begin position="3392"/>
        <end position="3401"/>
    </location>
</feature>
<feature type="compositionally biased region" description="Basic and acidic residues" evidence="1">
    <location>
        <begin position="523"/>
        <end position="560"/>
    </location>
</feature>
<feature type="region of interest" description="Disordered" evidence="1">
    <location>
        <begin position="1643"/>
        <end position="1667"/>
    </location>
</feature>
<feature type="compositionally biased region" description="Polar residues" evidence="1">
    <location>
        <begin position="1643"/>
        <end position="1653"/>
    </location>
</feature>
<feature type="compositionally biased region" description="Basic and acidic residues" evidence="1">
    <location>
        <begin position="326"/>
        <end position="336"/>
    </location>
</feature>
<sequence>MAKPSHQIHRSGPSFDRSHQRKRSSPRYISPVAMKESEQGDYRSDSFSQSNSLTGSSFSSSSSSYLEISRSRSVERSGISTIFKAPLEHKYRAKKKKKKTRKTFFPFGNNSSSSSVNSDLAYGTGFIKVPKGQVRSQKSKETPEGSRSKERHSKENHYGRLTQKEHTAQAGSSSERSSYSGSDGRHIKEKARQKRRIANRSSKKHLDDAAMTAEIMAVGAGLAKLDKESNKANLTSAQRKSPRYKGMASGNSYKSTRSETKYDSDDAAEWESAYDTESDSSVDSILAYGSESQKSWSLFGGKKQEKKMSPKKFRSDRKAHGTIMKDVGDNVHDRDLGPNSYKKRIEYRKRHPENEIPGLSYSFDQISTNPKKIDKVRGPVTSRLNPLVPSNTHGSTRFDSREVDHLIPERSRAAPIQIIQPQPITPVSQSVYEPEKQLKSKYLSSASEQVSFKNPSLYPDQDPRPLNDNVAKTATTSTNHRHDRPKKEISDSTDKEPFTKWNITDLQPEIRRRGTEITQPQRKRSEIKRVPRQEEGNDKKIDREIKVENDKTERERNNDNRRKRGLDFYESPQDWQFSSRLNGKRNRSEVKPKDYFFHDEGEKIFPSHDRPDNPQLSGIHPHSKSSKSGIPSSGPSVKDIIYNVPGDYDETNIIKKPRINLDLKNMKTTRNEVHYGSDLERNLETLSINYQSTLAHPAKHLCDDGRGHENSPIDQDSNNKDLMSISKKSSKSTYSPIPITGNILSGSTVEDYQDLRSERWRNENRRDCKEYDRGCDPNRSRQGPINDKGNFKEKLNGSPQNIIRDHGTTFNIHPHSPSKTKSTGQELNDYVSDSGSIKIFPSKKEEIELRRIPLSFQNELNSRFKFGSESNYPSDVANHTISSVGFDRLDHQNFQNLNPEIDLHRNSSDFNHRQPFKPESKAEKWGNFLGPGLAFEDQSQGTNRPSNNSRAFPKTKPSVLQANPYISKNVSWGENETKHFYDDIPFERQQEYMSISEKQEGSLSEKAPESADHDTIEPRFLKLTCNSRYGTSANNILRSEASDSSGNPTNSSPRSRFKNDRMPQAPRSISPTCDQKDDFSTITEMNSKTSGLKDFHEEDMGFIATVAAGLQKTGFNPEIVDNVFGSHLKRNSPNLAESQYRNNVIHGESFPWNESLPSEDLRSQKINSDLPSYSYQSIILPRQKEFKKTMKNRQVISKCATLKEPAGDRMDEVLYQLPEKSSDMEQKPKTNVNNKLFGERNDDDTQSETLEKNSTKPKEVRHDIVGEREQAPFLSKYNFSPEPSSIVISSEKYLKKEDENLPMSPNRNVVSAKYYSSEKPQISHVFRGKADREEKKRGNFQKLREKSQSSIYFKDQEEFDNDSKSEMPTNREDFLTSNYFAGSKSFNPPGPASSSKISTDTIKDNISYPSTNHSYFDSPGIQNQHANTVETDTDFRKENTPDKNSKKSLYGKSNPNIIRTRQNLQDLYGKSNDSVNSSRTDREILDENSINEKQKGVFKFFGPANIQNKTSGTETFPTSNIPYSSSKKKNQFLFVQEETLTPDNNSTPKKENKVPNIIQSVRYPQNEEDCKEKNNSNSCEFRAKSFNIEGLAAQAMPKKPLINSTVSKSTDERLPSHIVFGRQITEEPQKKGIAKSTFELGQTENFSPSNNFVSLPPHPDRSKNKKEEYRHQNLNLVSNNKTSLGAFPEESIITREDPEKPAHLTTKIEMIGKSPDENFKPEIFKLSEIEGFFSQQDDMGLNAPMFKSRKNENKNRNTIGDSMFDSIALPDNSTKEKLTTRKSLEQPALSSLAVEIQEGHHNEKVQIPPKEASHKKLMSEIRKFQYPERYIFKLDPNTLEYDIKAKNIDPEQGVMFEQVSKENKTIASNSTILVDPVAGKKNTDESFVQDSDQFLSKPSSFEVITSPNNSRASKLSNVVSDLASQKVVDHDKMPNSREEIFVDESLKTKDIFSFPKHSSDKIKQNEGTRLEIPNILLNRENIPRSISNQDMNKSSLTESKECGMETTDQIANLLPVLKINNENKKFSDTRLNNSIHDLTENKTFSNAKMMTNPERGQYKPSHKTRGILERATILPQINVTSSEDHNARELVGKEKSESIRESNFQFDFLEEPFHRYLNVLEIEDTNIETIPTDEISTNQVPHPQSSGPNETKNTHISAALEHTNKSEAKCFQELTNKSESMLFDSKSKTVRDQSICRDDSVPKNKAQNINHQMDIFKTQDSVKTNPSTKITDAQNVGLTAAMKINVDNLNEIEKKVLNKTIDRSIHSATKTPKHENNFNLISEKLNRDSSTENIHPNVNKKNYFESKRLTDNEPVQYEKSNNHVDTTCEIGKSNISDHDNLKSNLDEDILEKYDERRYPGVEKEISSGVTSKSTVTKLQSEESDEQLDSTSDISKIKLEYPIKNQMGGETISTGIVSKESFERDCPKAEKLVSKEIVLFTHDEAVQRKKSDARFNEIDNVDRGNLDLFDTDDINLRSKPMENLSKEDTQSKYLEIEKTIPVEIFPSTKYEPMQFTKSDTFQDDIGNIDKKNIGELDINDINVKIELTKNASETYFGKRNPYNEDEISMENIPLNQKEALQRTETKNCFDATNYIERKNLGEFDIGDINLHDKISEKTLKEDDYFEQLDIEKKKLELTSSKSDNAKIFSETAVHFDSRNIIDIDDSKEHYDNYNNEELHPVHNFIEIGIDKRDLAIKNGTSMEINAEFQNEAREHKDTGNHLETSHPIDIKNHDENAIDHEIVPDIAMEHAWEENTEYKKAKDGERITNETIPLATHKTMQHAELPSLSFIKDITDKINLSENAADDEILHDIATDQGRVQITKCRQPMIREEISTEITPLSHDDAAQCADSNTNFDTTNSNDKRNLGQNAAGDEIVQGIATEPTTEETEGLKHPVIEKEISTEPTPLSHDEAAQCADLNSNFDTKDSTDKKFLEEIANNNSIFKNRAMKNAPEESANCKYPEIETTISTDAIPLSTHETVQHIELPTQSHARADIEKETLIVIDADDINVQDPFTEEFNVQKIITEPTLEETARFTQPVIEEEIPAEKILLSHDGAAQCADSSVHFETIDLFEKENLDENTANDGIVKDISTVPALEEIAEYKQPAMEEDKSTELTPLNRDDTAQFVDLNTNFDTADSTGKNNLSENTADDKIVQVIATEPTLEETAEFTQPVLEEDISAGTKPLSYDDDAQCAGSSIHLENIDFVEEENLGVNTTDDGIVQDVTKESIFGETAENKQPEFKEEMPTEKTPLSHDDAAQCAESNLHFVNPGVSEKENIHENAAGDEIAQYIATEQGQVEIEKLEQSVIEGEVFTETTPLTRDDSAQCVDLSANFDIAASVDEENLGENTADNETVLDIATKQGRVEIAECRQSVLEEEISTKKTPSGHDDSTQCADSSVHSENIEFIEHENPDENAANVEIARRRATESTLKDTT</sequence>
<feature type="compositionally biased region" description="Basic and acidic residues" evidence="1">
    <location>
        <begin position="3421"/>
        <end position="3435"/>
    </location>
</feature>
<feature type="compositionally biased region" description="Basic residues" evidence="1">
    <location>
        <begin position="187"/>
        <end position="203"/>
    </location>
</feature>
<accession>A0A420ICT5</accession>
<feature type="compositionally biased region" description="Basic and acidic residues" evidence="1">
    <location>
        <begin position="1658"/>
        <end position="1667"/>
    </location>
</feature>
<feature type="region of interest" description="Disordered" evidence="1">
    <location>
        <begin position="2846"/>
        <end position="2871"/>
    </location>
</feature>
<feature type="compositionally biased region" description="Basic and acidic residues" evidence="1">
    <location>
        <begin position="602"/>
        <end position="612"/>
    </location>
</feature>
<evidence type="ECO:0000313" key="3">
    <source>
        <dbReference type="Proteomes" id="UP000285326"/>
    </source>
</evidence>
<feature type="region of interest" description="Disordered" evidence="1">
    <location>
        <begin position="92"/>
        <end position="210"/>
    </location>
</feature>
<feature type="compositionally biased region" description="Basic and acidic residues" evidence="1">
    <location>
        <begin position="1249"/>
        <end position="1261"/>
    </location>
</feature>
<comment type="caution">
    <text evidence="2">The sequence shown here is derived from an EMBL/GenBank/DDBJ whole genome shotgun (WGS) entry which is preliminary data.</text>
</comment>
<feature type="region of interest" description="Disordered" evidence="1">
    <location>
        <begin position="773"/>
        <end position="792"/>
    </location>
</feature>
<feature type="compositionally biased region" description="Polar residues" evidence="1">
    <location>
        <begin position="2134"/>
        <end position="2152"/>
    </location>
</feature>
<proteinExistence type="predicted"/>
<evidence type="ECO:0000256" key="1">
    <source>
        <dbReference type="SAM" id="MobiDB-lite"/>
    </source>
</evidence>
<feature type="region of interest" description="Disordered" evidence="1">
    <location>
        <begin position="1325"/>
        <end position="1370"/>
    </location>
</feature>
<protein>
    <submittedName>
        <fullName evidence="2">Uncharacterized protein</fullName>
    </submittedName>
</protein>
<feature type="compositionally biased region" description="Low complexity" evidence="1">
    <location>
        <begin position="171"/>
        <end position="182"/>
    </location>
</feature>
<feature type="compositionally biased region" description="Low complexity" evidence="1">
    <location>
        <begin position="626"/>
        <end position="636"/>
    </location>
</feature>
<feature type="compositionally biased region" description="Basic and acidic residues" evidence="1">
    <location>
        <begin position="1006"/>
        <end position="1017"/>
    </location>
</feature>
<feature type="region of interest" description="Disordered" evidence="1">
    <location>
        <begin position="932"/>
        <end position="960"/>
    </location>
</feature>
<feature type="region of interest" description="Disordered" evidence="1">
    <location>
        <begin position="2132"/>
        <end position="2152"/>
    </location>
</feature>
<feature type="compositionally biased region" description="Low complexity" evidence="1">
    <location>
        <begin position="46"/>
        <end position="68"/>
    </location>
</feature>
<feature type="region of interest" description="Disordered" evidence="1">
    <location>
        <begin position="1"/>
        <end position="80"/>
    </location>
</feature>
<feature type="compositionally biased region" description="Basic and acidic residues" evidence="1">
    <location>
        <begin position="485"/>
        <end position="498"/>
    </location>
</feature>
<feature type="region of interest" description="Disordered" evidence="1">
    <location>
        <begin position="297"/>
        <end position="339"/>
    </location>
</feature>
<feature type="region of interest" description="Disordered" evidence="1">
    <location>
        <begin position="2369"/>
        <end position="2390"/>
    </location>
</feature>
<feature type="compositionally biased region" description="Basic and acidic residues" evidence="1">
    <location>
        <begin position="138"/>
        <end position="167"/>
    </location>
</feature>